<evidence type="ECO:0000256" key="10">
    <source>
        <dbReference type="SAM" id="SignalP"/>
    </source>
</evidence>
<keyword evidence="4 8" id="KW-0106">Calcium</keyword>
<dbReference type="InterPro" id="IPR050174">
    <property type="entry name" value="Protocadherin/Cadherin-CA"/>
</dbReference>
<dbReference type="SMART" id="SM00112">
    <property type="entry name" value="CA"/>
    <property type="match status" value="1"/>
</dbReference>
<keyword evidence="13" id="KW-1185">Reference proteome</keyword>
<dbReference type="Pfam" id="PF25374">
    <property type="entry name" value="Cadherin_FAT4_N"/>
    <property type="match status" value="1"/>
</dbReference>
<proteinExistence type="predicted"/>
<dbReference type="WBParaSite" id="ASIM_0000196501-mRNA-1">
    <property type="protein sequence ID" value="ASIM_0000196501-mRNA-1"/>
    <property type="gene ID" value="ASIM_0000196501"/>
</dbReference>
<reference evidence="12 13" key="2">
    <citation type="submission" date="2018-11" db="EMBL/GenBank/DDBJ databases">
        <authorList>
            <consortium name="Pathogen Informatics"/>
        </authorList>
    </citation>
    <scope>NUCLEOTIDE SEQUENCE [LARGE SCALE GENOMIC DNA]</scope>
</reference>
<dbReference type="PROSITE" id="PS00232">
    <property type="entry name" value="CADHERIN_1"/>
    <property type="match status" value="1"/>
</dbReference>
<keyword evidence="7" id="KW-0325">Glycoprotein</keyword>
<evidence type="ECO:0000313" key="12">
    <source>
        <dbReference type="EMBL" id="VDK19341.1"/>
    </source>
</evidence>
<evidence type="ECO:0000256" key="6">
    <source>
        <dbReference type="ARBA" id="ARBA00023136"/>
    </source>
</evidence>
<evidence type="ECO:0000256" key="8">
    <source>
        <dbReference type="PROSITE-ProRule" id="PRU00043"/>
    </source>
</evidence>
<dbReference type="PRINTS" id="PR00205">
    <property type="entry name" value="CADHERIN"/>
</dbReference>
<organism evidence="14">
    <name type="scientific">Anisakis simplex</name>
    <name type="common">Herring worm</name>
    <dbReference type="NCBI Taxonomy" id="6269"/>
    <lineage>
        <taxon>Eukaryota</taxon>
        <taxon>Metazoa</taxon>
        <taxon>Ecdysozoa</taxon>
        <taxon>Nematoda</taxon>
        <taxon>Chromadorea</taxon>
        <taxon>Rhabditida</taxon>
        <taxon>Spirurina</taxon>
        <taxon>Ascaridomorpha</taxon>
        <taxon>Ascaridoidea</taxon>
        <taxon>Anisakidae</taxon>
        <taxon>Anisakis</taxon>
        <taxon>Anisakis simplex complex</taxon>
    </lineage>
</organism>
<sequence length="207" mass="22949">MKLLITLIILLSSSDQVQAFSERQLHFEITEGVPNGTLIGRVTYPATGQHLHDSSPRNEIAQNGKHEQKGRPIPEEDEGPGEEAQFRLSGQCDFASFEPKSGEIRTAVERLDREAIREANATFRMVLVSPGHANIITVHVHVLDINDNQPVFPCTLQNVSVVESAAIGTRIALQSARDADLGENGTIVEYRIISEVFCEILWEFFAD</sequence>
<dbReference type="GO" id="GO:0005509">
    <property type="term" value="F:calcium ion binding"/>
    <property type="evidence" value="ECO:0007669"/>
    <property type="project" value="UniProtKB-UniRule"/>
</dbReference>
<dbReference type="AlphaFoldDB" id="A0A0M3J353"/>
<feature type="chain" id="PRO_5043120799" evidence="10">
    <location>
        <begin position="20"/>
        <end position="207"/>
    </location>
</feature>
<dbReference type="CDD" id="cd11304">
    <property type="entry name" value="Cadherin_repeat"/>
    <property type="match status" value="2"/>
</dbReference>
<dbReference type="EMBL" id="UYRR01002167">
    <property type="protein sequence ID" value="VDK19341.1"/>
    <property type="molecule type" value="Genomic_DNA"/>
</dbReference>
<evidence type="ECO:0000256" key="3">
    <source>
        <dbReference type="ARBA" id="ARBA00022737"/>
    </source>
</evidence>
<keyword evidence="3" id="KW-0677">Repeat</keyword>
<keyword evidence="2" id="KW-0812">Transmembrane</keyword>
<keyword evidence="6" id="KW-0472">Membrane</keyword>
<name>A0A0M3J353_ANISI</name>
<dbReference type="InterPro" id="IPR015919">
    <property type="entry name" value="Cadherin-like_sf"/>
</dbReference>
<accession>A0A0M3J353</accession>
<evidence type="ECO:0000256" key="9">
    <source>
        <dbReference type="SAM" id="MobiDB-lite"/>
    </source>
</evidence>
<dbReference type="PANTHER" id="PTHR24028">
    <property type="entry name" value="CADHERIN-87A"/>
    <property type="match status" value="1"/>
</dbReference>
<reference evidence="14" key="1">
    <citation type="submission" date="2017-02" db="UniProtKB">
        <authorList>
            <consortium name="WormBaseParasite"/>
        </authorList>
    </citation>
    <scope>IDENTIFICATION</scope>
</reference>
<keyword evidence="10" id="KW-0732">Signal</keyword>
<evidence type="ECO:0000256" key="5">
    <source>
        <dbReference type="ARBA" id="ARBA00022989"/>
    </source>
</evidence>
<protein>
    <submittedName>
        <fullName evidence="14">CA domain-containing protein</fullName>
    </submittedName>
</protein>
<evidence type="ECO:0000313" key="13">
    <source>
        <dbReference type="Proteomes" id="UP000267096"/>
    </source>
</evidence>
<gene>
    <name evidence="12" type="ORF">ASIM_LOCUS1836</name>
</gene>
<feature type="signal peptide" evidence="10">
    <location>
        <begin position="1"/>
        <end position="19"/>
    </location>
</feature>
<dbReference type="PROSITE" id="PS50268">
    <property type="entry name" value="CADHERIN_2"/>
    <property type="match status" value="1"/>
</dbReference>
<feature type="compositionally biased region" description="Basic and acidic residues" evidence="9">
    <location>
        <begin position="64"/>
        <end position="74"/>
    </location>
</feature>
<feature type="domain" description="Cadherin" evidence="11">
    <location>
        <begin position="75"/>
        <end position="152"/>
    </location>
</feature>
<evidence type="ECO:0000256" key="2">
    <source>
        <dbReference type="ARBA" id="ARBA00022692"/>
    </source>
</evidence>
<evidence type="ECO:0000256" key="1">
    <source>
        <dbReference type="ARBA" id="ARBA00004167"/>
    </source>
</evidence>
<feature type="region of interest" description="Disordered" evidence="9">
    <location>
        <begin position="47"/>
        <end position="82"/>
    </location>
</feature>
<comment type="subcellular location">
    <subcellularLocation>
        <location evidence="1">Membrane</location>
        <topology evidence="1">Single-pass membrane protein</topology>
    </subcellularLocation>
</comment>
<evidence type="ECO:0000256" key="4">
    <source>
        <dbReference type="ARBA" id="ARBA00022837"/>
    </source>
</evidence>
<dbReference type="GO" id="GO:0005886">
    <property type="term" value="C:plasma membrane"/>
    <property type="evidence" value="ECO:0007669"/>
    <property type="project" value="InterPro"/>
</dbReference>
<dbReference type="SUPFAM" id="SSF49313">
    <property type="entry name" value="Cadherin-like"/>
    <property type="match status" value="2"/>
</dbReference>
<evidence type="ECO:0000313" key="14">
    <source>
        <dbReference type="WBParaSite" id="ASIM_0000196501-mRNA-1"/>
    </source>
</evidence>
<evidence type="ECO:0000256" key="7">
    <source>
        <dbReference type="ARBA" id="ARBA00023180"/>
    </source>
</evidence>
<dbReference type="PANTHER" id="PTHR24028:SF328">
    <property type="entry name" value="CADHERIN-3"/>
    <property type="match status" value="1"/>
</dbReference>
<dbReference type="Proteomes" id="UP000267096">
    <property type="component" value="Unassembled WGS sequence"/>
</dbReference>
<dbReference type="OrthoDB" id="6252479at2759"/>
<dbReference type="GO" id="GO:0007156">
    <property type="term" value="P:homophilic cell adhesion via plasma membrane adhesion molecules"/>
    <property type="evidence" value="ECO:0007669"/>
    <property type="project" value="InterPro"/>
</dbReference>
<dbReference type="InterPro" id="IPR002126">
    <property type="entry name" value="Cadherin-like_dom"/>
</dbReference>
<dbReference type="Gene3D" id="2.60.40.60">
    <property type="entry name" value="Cadherins"/>
    <property type="match status" value="2"/>
</dbReference>
<keyword evidence="5" id="KW-1133">Transmembrane helix</keyword>
<dbReference type="InterPro" id="IPR020894">
    <property type="entry name" value="Cadherin_CS"/>
</dbReference>
<evidence type="ECO:0000259" key="11">
    <source>
        <dbReference type="PROSITE" id="PS50268"/>
    </source>
</evidence>